<evidence type="ECO:0000313" key="2">
    <source>
        <dbReference type="Proteomes" id="UP000316688"/>
    </source>
</evidence>
<dbReference type="AlphaFoldDB" id="A0A557RMS4"/>
<proteinExistence type="predicted"/>
<dbReference type="GO" id="GO:0042562">
    <property type="term" value="F:hormone binding"/>
    <property type="evidence" value="ECO:0007669"/>
    <property type="project" value="TreeGrafter"/>
</dbReference>
<sequence>MRTLDRQQTLERLDYPALADACARVLASARAGYTECPTRGAMGLAEGGTLLLMPATDGRLAITKLVTVHPHNSRHDRPTIQGEMVVLDAATGERQLLVDGGAVSARRTAAVSLLAARQLAPRTDTPMLVYGAGTQARTHLEAFRDGLGLREAYLYSRTRSRAEALAAEMNQAGMRVSVTDDPATVLDTVRVIVTATTSTRPILPTALPADTFVAAVGAFRAHMAEVPPALLAHGRVVIDTAEGAREEAGDLIQAHESGHFDWQQATSLEAVVLDQAQPVGGGPIIFKSVGQSLWDLAAGQVLVESLDRHHTSSTQ</sequence>
<name>A0A557RMS4_9GAMM</name>
<gene>
    <name evidence="1" type="ORF">FPL11_02010</name>
</gene>
<dbReference type="GO" id="GO:0005737">
    <property type="term" value="C:cytoplasm"/>
    <property type="evidence" value="ECO:0007669"/>
    <property type="project" value="TreeGrafter"/>
</dbReference>
<dbReference type="InterPro" id="IPR003462">
    <property type="entry name" value="ODC_Mu_crystall"/>
</dbReference>
<organism evidence="1 2">
    <name type="scientific">Spiribacter aquaticus</name>
    <dbReference type="NCBI Taxonomy" id="1935996"/>
    <lineage>
        <taxon>Bacteria</taxon>
        <taxon>Pseudomonadati</taxon>
        <taxon>Pseudomonadota</taxon>
        <taxon>Gammaproteobacteria</taxon>
        <taxon>Chromatiales</taxon>
        <taxon>Ectothiorhodospiraceae</taxon>
        <taxon>Spiribacter</taxon>
    </lineage>
</organism>
<dbReference type="PANTHER" id="PTHR13812">
    <property type="entry name" value="KETIMINE REDUCTASE MU-CRYSTALLIN"/>
    <property type="match status" value="1"/>
</dbReference>
<dbReference type="PIRSF" id="PIRSF001439">
    <property type="entry name" value="CryM"/>
    <property type="match status" value="1"/>
</dbReference>
<dbReference type="Pfam" id="PF02423">
    <property type="entry name" value="OCD_Mu_crystall"/>
    <property type="match status" value="1"/>
</dbReference>
<keyword evidence="2" id="KW-1185">Reference proteome</keyword>
<dbReference type="SUPFAM" id="SSF51735">
    <property type="entry name" value="NAD(P)-binding Rossmann-fold domains"/>
    <property type="match status" value="1"/>
</dbReference>
<dbReference type="InterPro" id="IPR023401">
    <property type="entry name" value="ODC_N"/>
</dbReference>
<reference evidence="1 2" key="1">
    <citation type="submission" date="2019-07" db="EMBL/GenBank/DDBJ databases">
        <title>Reclasification of Spiribacter aquaticus.</title>
        <authorList>
            <person name="Leon M.J."/>
            <person name="Sanchez-Porro C."/>
            <person name="Ventosa A."/>
        </authorList>
    </citation>
    <scope>NUCLEOTIDE SEQUENCE [LARGE SCALE GENOMIC DNA]</scope>
    <source>
        <strain evidence="1 2">SP30</strain>
    </source>
</reference>
<dbReference type="NCBIfam" id="NF005603">
    <property type="entry name" value="PRK07340.1"/>
    <property type="match status" value="1"/>
</dbReference>
<dbReference type="Gene3D" id="3.40.50.720">
    <property type="entry name" value="NAD(P)-binding Rossmann-like Domain"/>
    <property type="match status" value="1"/>
</dbReference>
<evidence type="ECO:0000313" key="1">
    <source>
        <dbReference type="EMBL" id="TVO66480.1"/>
    </source>
</evidence>
<dbReference type="RefSeq" id="WP_144347016.1">
    <property type="nucleotide sequence ID" value="NZ_VMKP01000001.1"/>
</dbReference>
<comment type="caution">
    <text evidence="1">The sequence shown here is derived from an EMBL/GenBank/DDBJ whole genome shotgun (WGS) entry which is preliminary data.</text>
</comment>
<dbReference type="EMBL" id="VMKP01000001">
    <property type="protein sequence ID" value="TVO66480.1"/>
    <property type="molecule type" value="Genomic_DNA"/>
</dbReference>
<protein>
    <submittedName>
        <fullName evidence="1">Delta(1)-pyrroline-2-carboxylate reductase family protein</fullName>
    </submittedName>
</protein>
<dbReference type="InterPro" id="IPR036291">
    <property type="entry name" value="NAD(P)-bd_dom_sf"/>
</dbReference>
<dbReference type="PANTHER" id="PTHR13812:SF19">
    <property type="entry name" value="KETIMINE REDUCTASE MU-CRYSTALLIN"/>
    <property type="match status" value="1"/>
</dbReference>
<dbReference type="Proteomes" id="UP000316688">
    <property type="component" value="Unassembled WGS sequence"/>
</dbReference>
<dbReference type="Gene3D" id="3.30.1780.10">
    <property type="entry name" value="ornithine cyclodeaminase, domain 1"/>
    <property type="match status" value="1"/>
</dbReference>
<accession>A0A557RMS4</accession>